<evidence type="ECO:0000313" key="2">
    <source>
        <dbReference type="Proteomes" id="UP000237347"/>
    </source>
</evidence>
<dbReference type="Proteomes" id="UP000237347">
    <property type="component" value="Unassembled WGS sequence"/>
</dbReference>
<name>A0AAW0KDC5_QUESU</name>
<organism evidence="1 2">
    <name type="scientific">Quercus suber</name>
    <name type="common">Cork oak</name>
    <dbReference type="NCBI Taxonomy" id="58331"/>
    <lineage>
        <taxon>Eukaryota</taxon>
        <taxon>Viridiplantae</taxon>
        <taxon>Streptophyta</taxon>
        <taxon>Embryophyta</taxon>
        <taxon>Tracheophyta</taxon>
        <taxon>Spermatophyta</taxon>
        <taxon>Magnoliopsida</taxon>
        <taxon>eudicotyledons</taxon>
        <taxon>Gunneridae</taxon>
        <taxon>Pentapetalae</taxon>
        <taxon>rosids</taxon>
        <taxon>fabids</taxon>
        <taxon>Fagales</taxon>
        <taxon>Fagaceae</taxon>
        <taxon>Quercus</taxon>
    </lineage>
</organism>
<protein>
    <submittedName>
        <fullName evidence="1">Uncharacterized protein</fullName>
    </submittedName>
</protein>
<gene>
    <name evidence="1" type="ORF">CFP56_021371</name>
</gene>
<sequence>MPKGGIVQFRNHKRDVQIFCNCNHVTNLCSITKSRIKIQQALIVATFKKASCIVLIITSKTIYHILTLRRSVNVLRRPEDQKPGCHGLAQYSQVDCTGAQQQQRYGSNHTQVKLIKERPTYNPTLYLFNFDPSHTQPLQLYVLCRIKVVSYQILVIISRKLFLGATGIQSNARNSLAFKEIEKAPIRVKNLGIADVLELKYINLNSRLIKPQSRDFKLRLIKGASLYAAKKME</sequence>
<keyword evidence="2" id="KW-1185">Reference proteome</keyword>
<dbReference type="AlphaFoldDB" id="A0AAW0KDC5"/>
<dbReference type="EMBL" id="PKMF04000331">
    <property type="protein sequence ID" value="KAK7837304.1"/>
    <property type="molecule type" value="Genomic_DNA"/>
</dbReference>
<reference evidence="1 2" key="1">
    <citation type="journal article" date="2018" name="Sci. Data">
        <title>The draft genome sequence of cork oak.</title>
        <authorList>
            <person name="Ramos A.M."/>
            <person name="Usie A."/>
            <person name="Barbosa P."/>
            <person name="Barros P.M."/>
            <person name="Capote T."/>
            <person name="Chaves I."/>
            <person name="Simoes F."/>
            <person name="Abreu I."/>
            <person name="Carrasquinho I."/>
            <person name="Faro C."/>
            <person name="Guimaraes J.B."/>
            <person name="Mendonca D."/>
            <person name="Nobrega F."/>
            <person name="Rodrigues L."/>
            <person name="Saibo N.J.M."/>
            <person name="Varela M.C."/>
            <person name="Egas C."/>
            <person name="Matos J."/>
            <person name="Miguel C.M."/>
            <person name="Oliveira M.M."/>
            <person name="Ricardo C.P."/>
            <person name="Goncalves S."/>
        </authorList>
    </citation>
    <scope>NUCLEOTIDE SEQUENCE [LARGE SCALE GENOMIC DNA]</scope>
    <source>
        <strain evidence="2">cv. HL8</strain>
    </source>
</reference>
<proteinExistence type="predicted"/>
<evidence type="ECO:0000313" key="1">
    <source>
        <dbReference type="EMBL" id="KAK7837304.1"/>
    </source>
</evidence>
<comment type="caution">
    <text evidence="1">The sequence shown here is derived from an EMBL/GenBank/DDBJ whole genome shotgun (WGS) entry which is preliminary data.</text>
</comment>
<accession>A0AAW0KDC5</accession>